<dbReference type="InterPro" id="IPR000866">
    <property type="entry name" value="AhpC/TSA"/>
</dbReference>
<dbReference type="RefSeq" id="WP_138721794.1">
    <property type="nucleotide sequence ID" value="NZ_SSHJ02000001.1"/>
</dbReference>
<evidence type="ECO:0000313" key="2">
    <source>
        <dbReference type="EMBL" id="MFN0254655.1"/>
    </source>
</evidence>
<dbReference type="SUPFAM" id="SSF52833">
    <property type="entry name" value="Thioredoxin-like"/>
    <property type="match status" value="1"/>
</dbReference>
<protein>
    <submittedName>
        <fullName evidence="2">TlpA family protein disulfide reductase</fullName>
    </submittedName>
</protein>
<dbReference type="Pfam" id="PF00578">
    <property type="entry name" value="AhpC-TSA"/>
    <property type="match status" value="1"/>
</dbReference>
<evidence type="ECO:0000259" key="1">
    <source>
        <dbReference type="PROSITE" id="PS51352"/>
    </source>
</evidence>
<name>A0ABW9J3D4_9SPHI</name>
<proteinExistence type="predicted"/>
<dbReference type="InterPro" id="IPR050553">
    <property type="entry name" value="Thioredoxin_ResA/DsbE_sf"/>
</dbReference>
<dbReference type="CDD" id="cd02966">
    <property type="entry name" value="TlpA_like_family"/>
    <property type="match status" value="1"/>
</dbReference>
<reference evidence="2 3" key="1">
    <citation type="submission" date="2024-12" db="EMBL/GenBank/DDBJ databases">
        <authorList>
            <person name="Hu S."/>
        </authorList>
    </citation>
    <scope>NUCLEOTIDE SEQUENCE [LARGE SCALE GENOMIC DNA]</scope>
    <source>
        <strain evidence="2 3">THG-T11</strain>
    </source>
</reference>
<accession>A0ABW9J3D4</accession>
<dbReference type="PANTHER" id="PTHR42852">
    <property type="entry name" value="THIOL:DISULFIDE INTERCHANGE PROTEIN DSBE"/>
    <property type="match status" value="1"/>
</dbReference>
<dbReference type="EMBL" id="SSHJ02000001">
    <property type="protein sequence ID" value="MFN0254655.1"/>
    <property type="molecule type" value="Genomic_DNA"/>
</dbReference>
<dbReference type="PROSITE" id="PS51352">
    <property type="entry name" value="THIOREDOXIN_2"/>
    <property type="match status" value="1"/>
</dbReference>
<evidence type="ECO:0000313" key="3">
    <source>
        <dbReference type="Proteomes" id="UP001517247"/>
    </source>
</evidence>
<dbReference type="InterPro" id="IPR036249">
    <property type="entry name" value="Thioredoxin-like_sf"/>
</dbReference>
<comment type="caution">
    <text evidence="2">The sequence shown here is derived from an EMBL/GenBank/DDBJ whole genome shotgun (WGS) entry which is preliminary data.</text>
</comment>
<keyword evidence="3" id="KW-1185">Reference proteome</keyword>
<sequence>MKKLITGIALVFAITEANAQKITFSSLKPEAGKPISFKYDPEGGALAKLADVKCDAYTFVNLKQKVVNIPLEKVGNIYEGNFTPVDSTSFAVYVFKAGDTKDENPNGYYTLFNKNGKPTAIAYYWEAQFFNGMGKYFSGAEVDKAKAVNSFEKSFAADPKFRTTYAVPYLNLQYSLDKINGEKLALQEIASTNAITDKKETDYSRMASIYNVIKQKSSVDSLNNLIKTKFPTGNYAYSLALTTLNREKDLTKKEELLKNIIKDFGLDENKKIDEAKLSNLYANMANAFSVAKNNDKFEEYSGKIKSKTTLASLYNSYAWAGAEKNENVQFASKISKKSLELIEAAKNEPKPEAYATKEDYIKNLDASYAMYADTYALLLDHSGNSPEALKYQEIAVNQNNFANAEMNERYVAFLARAGEKEKVVTYAERFIKDGKGTDQMKNDLQSAYSGKEPFDTYYAALEKLALEKERAKFAKQMINMPAPKFTLANLKGEMVSLDQLKGKVVVVDYWATWCGPCIASFPGMQKAVDKYKTDDKVEFLFVNTWQNEANREKVVKDWLATTPYTFNILLDSKNEKDPTKFDVVSDYKVEGIPTKFIIDANGNIRFKKDGGSSNVSATVKELDIMIEMAKNSDKQSK</sequence>
<organism evidence="2 3">
    <name type="scientific">Pedobacter ureilyticus</name>
    <dbReference type="NCBI Taxonomy" id="1393051"/>
    <lineage>
        <taxon>Bacteria</taxon>
        <taxon>Pseudomonadati</taxon>
        <taxon>Bacteroidota</taxon>
        <taxon>Sphingobacteriia</taxon>
        <taxon>Sphingobacteriales</taxon>
        <taxon>Sphingobacteriaceae</taxon>
        <taxon>Pedobacter</taxon>
    </lineage>
</organism>
<feature type="domain" description="Thioredoxin" evidence="1">
    <location>
        <begin position="476"/>
        <end position="627"/>
    </location>
</feature>
<gene>
    <name evidence="2" type="ORF">E6A44_003680</name>
</gene>
<dbReference type="InterPro" id="IPR013766">
    <property type="entry name" value="Thioredoxin_domain"/>
</dbReference>
<dbReference type="Proteomes" id="UP001517247">
    <property type="component" value="Unassembled WGS sequence"/>
</dbReference>
<dbReference type="PANTHER" id="PTHR42852:SF17">
    <property type="entry name" value="THIOREDOXIN-LIKE PROTEIN HI_1115"/>
    <property type="match status" value="1"/>
</dbReference>
<dbReference type="Gene3D" id="3.40.30.10">
    <property type="entry name" value="Glutaredoxin"/>
    <property type="match status" value="1"/>
</dbReference>